<dbReference type="EC" id="1.8.4.12" evidence="1"/>
<evidence type="ECO:0000256" key="2">
    <source>
        <dbReference type="ARBA" id="ARBA00023002"/>
    </source>
</evidence>
<evidence type="ECO:0000256" key="1">
    <source>
        <dbReference type="ARBA" id="ARBA00012499"/>
    </source>
</evidence>
<dbReference type="PANTHER" id="PTHR10173:SF59">
    <property type="entry name" value="PEPTIDE METHIONINE SULFOXIDE REDUCTASE MSRA_MSRB"/>
    <property type="match status" value="1"/>
</dbReference>
<proteinExistence type="predicted"/>
<dbReference type="OrthoDB" id="4174719at2"/>
<accession>A0A328U7E5</accession>
<dbReference type="PANTHER" id="PTHR10173">
    <property type="entry name" value="METHIONINE SULFOXIDE REDUCTASE"/>
    <property type="match status" value="1"/>
</dbReference>
<dbReference type="GO" id="GO:0006979">
    <property type="term" value="P:response to oxidative stress"/>
    <property type="evidence" value="ECO:0007669"/>
    <property type="project" value="InterPro"/>
</dbReference>
<evidence type="ECO:0000313" key="6">
    <source>
        <dbReference type="Proteomes" id="UP000249260"/>
    </source>
</evidence>
<evidence type="ECO:0000313" key="5">
    <source>
        <dbReference type="EMBL" id="RAP78479.1"/>
    </source>
</evidence>
<evidence type="ECO:0000256" key="3">
    <source>
        <dbReference type="ARBA" id="ARBA00048488"/>
    </source>
</evidence>
<reference evidence="5 6" key="1">
    <citation type="submission" date="2018-06" db="EMBL/GenBank/DDBJ databases">
        <title>Paenibacillus montanisoli sp. nov., isolated from mountain area soil.</title>
        <authorList>
            <person name="Wu M."/>
        </authorList>
    </citation>
    <scope>NUCLEOTIDE SEQUENCE [LARGE SCALE GENOMIC DNA]</scope>
    <source>
        <strain evidence="5 6">RA17</strain>
    </source>
</reference>
<dbReference type="EMBL" id="QLUW01000001">
    <property type="protein sequence ID" value="RAP78479.1"/>
    <property type="molecule type" value="Genomic_DNA"/>
</dbReference>
<name>A0A328U7E5_9BACL</name>
<dbReference type="InterPro" id="IPR011057">
    <property type="entry name" value="Mss4-like_sf"/>
</dbReference>
<dbReference type="NCBIfam" id="TIGR00357">
    <property type="entry name" value="peptide-methionine (R)-S-oxide reductase MsrB"/>
    <property type="match status" value="1"/>
</dbReference>
<dbReference type="PROSITE" id="PS51790">
    <property type="entry name" value="MSRB"/>
    <property type="match status" value="1"/>
</dbReference>
<dbReference type="GO" id="GO:0030091">
    <property type="term" value="P:protein repair"/>
    <property type="evidence" value="ECO:0007669"/>
    <property type="project" value="InterPro"/>
</dbReference>
<keyword evidence="6" id="KW-1185">Reference proteome</keyword>
<dbReference type="GO" id="GO:0033743">
    <property type="term" value="F:peptide-methionine (R)-S-oxide reductase activity"/>
    <property type="evidence" value="ECO:0007669"/>
    <property type="project" value="UniProtKB-EC"/>
</dbReference>
<dbReference type="SUPFAM" id="SSF51316">
    <property type="entry name" value="Mss4-like"/>
    <property type="match status" value="1"/>
</dbReference>
<comment type="caution">
    <text evidence="5">The sequence shown here is derived from an EMBL/GenBank/DDBJ whole genome shotgun (WGS) entry which is preliminary data.</text>
</comment>
<protein>
    <recommendedName>
        <fullName evidence="1">peptide-methionine (R)-S-oxide reductase</fullName>
        <ecNumber evidence="1">1.8.4.12</ecNumber>
    </recommendedName>
</protein>
<organism evidence="5 6">
    <name type="scientific">Paenibacillus montanisoli</name>
    <dbReference type="NCBI Taxonomy" id="2081970"/>
    <lineage>
        <taxon>Bacteria</taxon>
        <taxon>Bacillati</taxon>
        <taxon>Bacillota</taxon>
        <taxon>Bacilli</taxon>
        <taxon>Bacillales</taxon>
        <taxon>Paenibacillaceae</taxon>
        <taxon>Paenibacillus</taxon>
    </lineage>
</organism>
<dbReference type="AlphaFoldDB" id="A0A328U7E5"/>
<dbReference type="InterPro" id="IPR002579">
    <property type="entry name" value="Met_Sox_Rdtase_MsrB_dom"/>
</dbReference>
<keyword evidence="2 5" id="KW-0560">Oxidoreductase</keyword>
<feature type="domain" description="MsrB" evidence="4">
    <location>
        <begin position="32"/>
        <end position="155"/>
    </location>
</feature>
<sequence>MRNEFIGELLDSRLVSKMNTCSAHSLNGDFDKEEKIKSLTKIQYNVTQKGADEPPFHNEYWDNYEEGIYVDIVSGEPLFSSKDKYDAHTGWPSFTKPLISNNVVFKSYGLFTAITGMEVRSRNANSFLGHVFNDGPQPTGQRYCMNSASMAFIPKADLVRRGYGAYAAQFSDD</sequence>
<dbReference type="InterPro" id="IPR028427">
    <property type="entry name" value="Met_Sox_Rdtase_MsrB"/>
</dbReference>
<evidence type="ECO:0000259" key="4">
    <source>
        <dbReference type="PROSITE" id="PS51790"/>
    </source>
</evidence>
<gene>
    <name evidence="5" type="primary">msrB</name>
    <name evidence="5" type="ORF">DL346_08675</name>
</gene>
<dbReference type="Pfam" id="PF01641">
    <property type="entry name" value="SelR"/>
    <property type="match status" value="1"/>
</dbReference>
<dbReference type="Gene3D" id="2.170.150.20">
    <property type="entry name" value="Peptide methionine sulfoxide reductase"/>
    <property type="match status" value="1"/>
</dbReference>
<dbReference type="Proteomes" id="UP000249260">
    <property type="component" value="Unassembled WGS sequence"/>
</dbReference>
<comment type="catalytic activity">
    <reaction evidence="3">
        <text>L-methionyl-[protein] + [thioredoxin]-disulfide + H2O = L-methionyl-(R)-S-oxide-[protein] + [thioredoxin]-dithiol</text>
        <dbReference type="Rhea" id="RHEA:24164"/>
        <dbReference type="Rhea" id="RHEA-COMP:10698"/>
        <dbReference type="Rhea" id="RHEA-COMP:10700"/>
        <dbReference type="Rhea" id="RHEA-COMP:12313"/>
        <dbReference type="Rhea" id="RHEA-COMP:12314"/>
        <dbReference type="ChEBI" id="CHEBI:15377"/>
        <dbReference type="ChEBI" id="CHEBI:16044"/>
        <dbReference type="ChEBI" id="CHEBI:29950"/>
        <dbReference type="ChEBI" id="CHEBI:45764"/>
        <dbReference type="ChEBI" id="CHEBI:50058"/>
        <dbReference type="EC" id="1.8.4.12"/>
    </reaction>
</comment>
<dbReference type="GO" id="GO:0005737">
    <property type="term" value="C:cytoplasm"/>
    <property type="evidence" value="ECO:0007669"/>
    <property type="project" value="TreeGrafter"/>
</dbReference>